<proteinExistence type="predicted"/>
<accession>A0A9D1JM92</accession>
<reference evidence="3" key="2">
    <citation type="journal article" date="2021" name="PeerJ">
        <title>Extensive microbial diversity within the chicken gut microbiome revealed by metagenomics and culture.</title>
        <authorList>
            <person name="Gilroy R."/>
            <person name="Ravi A."/>
            <person name="Getino M."/>
            <person name="Pursley I."/>
            <person name="Horton D.L."/>
            <person name="Alikhan N.F."/>
            <person name="Baker D."/>
            <person name="Gharbi K."/>
            <person name="Hall N."/>
            <person name="Watson M."/>
            <person name="Adriaenssens E.M."/>
            <person name="Foster-Nyarko E."/>
            <person name="Jarju S."/>
            <person name="Secka A."/>
            <person name="Antonio M."/>
            <person name="Oren A."/>
            <person name="Chaudhuri R.R."/>
            <person name="La Ragione R."/>
            <person name="Hildebrand F."/>
            <person name="Pallen M.J."/>
        </authorList>
    </citation>
    <scope>NUCLEOTIDE SEQUENCE</scope>
    <source>
        <strain evidence="3">6276</strain>
    </source>
</reference>
<dbReference type="InterPro" id="IPR043736">
    <property type="entry name" value="DUF5681"/>
</dbReference>
<reference evidence="3" key="1">
    <citation type="submission" date="2020-10" db="EMBL/GenBank/DDBJ databases">
        <authorList>
            <person name="Gilroy R."/>
        </authorList>
    </citation>
    <scope>NUCLEOTIDE SEQUENCE</scope>
    <source>
        <strain evidence="3">6276</strain>
    </source>
</reference>
<name>A0A9D1JM92_9BACT</name>
<sequence>MEIDKDRLLKAAETIQNDNKYRREIKEKLYEVGYKKPPVSGQFKKGQSGNPKGRKKKVIPKTIMEALRLAFIKEITITNEKGSREKIPFIQAFAQKIVQDAIKNDGPTRKMLLQNLNLLNFDFWQMIEDKAFEDFEPETSKDDEQYLRETLYKLIDYYHLNQIKNE</sequence>
<organism evidence="3 4">
    <name type="scientific">Candidatus Scatousia excrementigallinarum</name>
    <dbReference type="NCBI Taxonomy" id="2840935"/>
    <lineage>
        <taxon>Bacteria</taxon>
        <taxon>Candidatus Scatousia</taxon>
    </lineage>
</organism>
<feature type="domain" description="DUF5681" evidence="2">
    <location>
        <begin position="40"/>
        <end position="116"/>
    </location>
</feature>
<evidence type="ECO:0000259" key="2">
    <source>
        <dbReference type="Pfam" id="PF18932"/>
    </source>
</evidence>
<protein>
    <recommendedName>
        <fullName evidence="2">DUF5681 domain-containing protein</fullName>
    </recommendedName>
</protein>
<feature type="region of interest" description="Disordered" evidence="1">
    <location>
        <begin position="37"/>
        <end position="56"/>
    </location>
</feature>
<dbReference type="Pfam" id="PF18932">
    <property type="entry name" value="DUF5681"/>
    <property type="match status" value="1"/>
</dbReference>
<dbReference type="Proteomes" id="UP000823928">
    <property type="component" value="Unassembled WGS sequence"/>
</dbReference>
<gene>
    <name evidence="3" type="ORF">IAC10_03705</name>
</gene>
<dbReference type="EMBL" id="DVIU01000079">
    <property type="protein sequence ID" value="HIS35721.1"/>
    <property type="molecule type" value="Genomic_DNA"/>
</dbReference>
<evidence type="ECO:0000256" key="1">
    <source>
        <dbReference type="SAM" id="MobiDB-lite"/>
    </source>
</evidence>
<comment type="caution">
    <text evidence="3">The sequence shown here is derived from an EMBL/GenBank/DDBJ whole genome shotgun (WGS) entry which is preliminary data.</text>
</comment>
<dbReference type="AlphaFoldDB" id="A0A9D1JM92"/>
<evidence type="ECO:0000313" key="4">
    <source>
        <dbReference type="Proteomes" id="UP000823928"/>
    </source>
</evidence>
<evidence type="ECO:0000313" key="3">
    <source>
        <dbReference type="EMBL" id="HIS35721.1"/>
    </source>
</evidence>